<organism evidence="1 2">
    <name type="scientific">Flavobacterium noncentrifugens</name>
    <dbReference type="NCBI Taxonomy" id="1128970"/>
    <lineage>
        <taxon>Bacteria</taxon>
        <taxon>Pseudomonadati</taxon>
        <taxon>Bacteroidota</taxon>
        <taxon>Flavobacteriia</taxon>
        <taxon>Flavobacteriales</taxon>
        <taxon>Flavobacteriaceae</taxon>
        <taxon>Flavobacterium</taxon>
    </lineage>
</organism>
<dbReference type="OrthoDB" id="1449127at2"/>
<proteinExistence type="predicted"/>
<dbReference type="RefSeq" id="WP_091398667.1">
    <property type="nucleotide sequence ID" value="NZ_BKAI01000010.1"/>
</dbReference>
<accession>A0A1G9CIE8</accession>
<dbReference type="AlphaFoldDB" id="A0A1G9CIE8"/>
<sequence length="129" mass="14395">MKKKIIFAFVVIAVGCAFAAYKVLYKEHRNISLENATFSISVKTLEQEFLANDSLANAKFADKTIEVHGKITNIDAASNSITIDEKLEAVLFVKDNGLQLQQQVHVKGRFVGYDDLLGEFKMDQVSPLK</sequence>
<dbReference type="EMBL" id="FNEZ01000007">
    <property type="protein sequence ID" value="SDK51175.1"/>
    <property type="molecule type" value="Genomic_DNA"/>
</dbReference>
<dbReference type="Proteomes" id="UP000199580">
    <property type="component" value="Unassembled WGS sequence"/>
</dbReference>
<evidence type="ECO:0000313" key="1">
    <source>
        <dbReference type="EMBL" id="SDK51175.1"/>
    </source>
</evidence>
<gene>
    <name evidence="1" type="ORF">SAMN04487935_3531</name>
</gene>
<name>A0A1G9CIE8_9FLAO</name>
<dbReference type="PROSITE" id="PS51257">
    <property type="entry name" value="PROKAR_LIPOPROTEIN"/>
    <property type="match status" value="1"/>
</dbReference>
<dbReference type="STRING" id="1128970.SAMN04487935_3531"/>
<dbReference type="Pfam" id="PF12869">
    <property type="entry name" value="tRNA_anti-like"/>
    <property type="match status" value="1"/>
</dbReference>
<reference evidence="1 2" key="1">
    <citation type="submission" date="2016-10" db="EMBL/GenBank/DDBJ databases">
        <authorList>
            <person name="de Groot N.N."/>
        </authorList>
    </citation>
    <scope>NUCLEOTIDE SEQUENCE [LARGE SCALE GENOMIC DNA]</scope>
    <source>
        <strain evidence="1 2">CGMCC 1.10076</strain>
    </source>
</reference>
<dbReference type="InterPro" id="IPR024422">
    <property type="entry name" value="Protein_unknown_function_OB"/>
</dbReference>
<keyword evidence="2" id="KW-1185">Reference proteome</keyword>
<evidence type="ECO:0000313" key="2">
    <source>
        <dbReference type="Proteomes" id="UP000199580"/>
    </source>
</evidence>
<protein>
    <submittedName>
        <fullName evidence="1">tRNA_anti-like</fullName>
    </submittedName>
</protein>